<protein>
    <recommendedName>
        <fullName evidence="4">Aromatic acid exporter family member 1</fullName>
    </recommendedName>
</protein>
<organism evidence="2 3">
    <name type="scientific">Proteiniclasticum ruminis</name>
    <dbReference type="NCBI Taxonomy" id="398199"/>
    <lineage>
        <taxon>Bacteria</taxon>
        <taxon>Bacillati</taxon>
        <taxon>Bacillota</taxon>
        <taxon>Clostridia</taxon>
        <taxon>Eubacteriales</taxon>
        <taxon>Clostridiaceae</taxon>
        <taxon>Proteiniclasticum</taxon>
    </lineage>
</organism>
<dbReference type="AlphaFoldDB" id="A0A1G8NDN2"/>
<reference evidence="2 3" key="1">
    <citation type="submission" date="2016-10" db="EMBL/GenBank/DDBJ databases">
        <authorList>
            <person name="de Groot N.N."/>
        </authorList>
    </citation>
    <scope>NUCLEOTIDE SEQUENCE [LARGE SCALE GENOMIC DNA]</scope>
    <source>
        <strain evidence="2 3">CGMCC 1.5058</strain>
    </source>
</reference>
<dbReference type="Proteomes" id="UP000183255">
    <property type="component" value="Unassembled WGS sequence"/>
</dbReference>
<proteinExistence type="predicted"/>
<evidence type="ECO:0008006" key="4">
    <source>
        <dbReference type="Google" id="ProtNLM"/>
    </source>
</evidence>
<accession>A0A1G8NDN2</accession>
<evidence type="ECO:0000256" key="1">
    <source>
        <dbReference type="SAM" id="Phobius"/>
    </source>
</evidence>
<sequence>MERSNRFLGLKKEAVLLDSWLYILKSMLAIGTGYILGNMFSVTRLDMISVLLGVMYNLEATNISAVKGGINQLLASFLGAVTTGILVYVFGVNVVTVMFGMGLTLFIALKIDYMAVSPVAIFTSIYMTQYLQSDALGNPSILLTIRLRFFALGLGVLIAMVFNLAFSLIYYRKITRKRLEYVKVKLDHVMNYTYRFLTEEDDVKKQYNAIFSPVFADIETVSSNLEALSKDPLLPLKILEKEHLESAKDIVKRMKLMTHLAYDSCFIKDTFKVTFHPKDLKSYHDFIMKFGQLDFLKDSPDSESFMPHYPSKDLEDEQSKRIHENLDLIFSEYNTIVEDHLRVK</sequence>
<name>A0A1G8NDN2_9CLOT</name>
<feature type="transmembrane region" description="Helical" evidence="1">
    <location>
        <begin position="20"/>
        <end position="40"/>
    </location>
</feature>
<feature type="transmembrane region" description="Helical" evidence="1">
    <location>
        <begin position="111"/>
        <end position="129"/>
    </location>
</feature>
<evidence type="ECO:0000313" key="3">
    <source>
        <dbReference type="Proteomes" id="UP000183255"/>
    </source>
</evidence>
<keyword evidence="1" id="KW-0812">Transmembrane</keyword>
<gene>
    <name evidence="2" type="ORF">SAMN05421804_104170</name>
</gene>
<feature type="transmembrane region" description="Helical" evidence="1">
    <location>
        <begin position="149"/>
        <end position="171"/>
    </location>
</feature>
<feature type="transmembrane region" description="Helical" evidence="1">
    <location>
        <begin position="77"/>
        <end position="99"/>
    </location>
</feature>
<dbReference type="RefSeq" id="WP_051651584.1">
    <property type="nucleotide sequence ID" value="NZ_DAMANS010000061.1"/>
</dbReference>
<evidence type="ECO:0000313" key="2">
    <source>
        <dbReference type="EMBL" id="SDI78196.1"/>
    </source>
</evidence>
<keyword evidence="1" id="KW-0472">Membrane</keyword>
<dbReference type="EMBL" id="FNDZ01000004">
    <property type="protein sequence ID" value="SDI78196.1"/>
    <property type="molecule type" value="Genomic_DNA"/>
</dbReference>
<keyword evidence="1" id="KW-1133">Transmembrane helix</keyword>